<dbReference type="AlphaFoldDB" id="A0A0C2CZX7"/>
<name>A0A0C2CZX7_9BACT</name>
<reference evidence="1 2" key="1">
    <citation type="submission" date="2014-12" db="EMBL/GenBank/DDBJ databases">
        <title>Genome assembly of Enhygromyxa salina DSM 15201.</title>
        <authorList>
            <person name="Sharma G."/>
            <person name="Subramanian S."/>
        </authorList>
    </citation>
    <scope>NUCLEOTIDE SEQUENCE [LARGE SCALE GENOMIC DNA]</scope>
    <source>
        <strain evidence="1 2">DSM 15201</strain>
    </source>
</reference>
<comment type="caution">
    <text evidence="1">The sequence shown here is derived from an EMBL/GenBank/DDBJ whole genome shotgun (WGS) entry which is preliminary data.</text>
</comment>
<proteinExistence type="predicted"/>
<organism evidence="1 2">
    <name type="scientific">Enhygromyxa salina</name>
    <dbReference type="NCBI Taxonomy" id="215803"/>
    <lineage>
        <taxon>Bacteria</taxon>
        <taxon>Pseudomonadati</taxon>
        <taxon>Myxococcota</taxon>
        <taxon>Polyangia</taxon>
        <taxon>Nannocystales</taxon>
        <taxon>Nannocystaceae</taxon>
        <taxon>Enhygromyxa</taxon>
    </lineage>
</organism>
<sequence>MGLTPDRVSLLAHLERGRVGALALAAMQRNGWTRARALAALDAEVDELAVCVLVTRLNDPVAEIATEADRLLHGKRGSEWLVALIAALPLIETTSDTVRASRSELAGQVQALLRDHPRRAWTALARATKAVDADVRAAAIVRLARNFPEREEARRALESGLVDLDPRVRRGVAELIASGQLPKDLADTLLSRLELDRSPAIRLLGLRWRRKQADAEALLRACFDRNASLRHYARRYSRGVGVTTDYRSLALERLASMHRTELVGALATLSDVGRAEDCKQIEPLTQHPSRQVRDEARRTLALLRASR</sequence>
<dbReference type="EMBL" id="JMCC02000059">
    <property type="protein sequence ID" value="KIG15160.1"/>
    <property type="molecule type" value="Genomic_DNA"/>
</dbReference>
<dbReference type="SUPFAM" id="SSF48371">
    <property type="entry name" value="ARM repeat"/>
    <property type="match status" value="1"/>
</dbReference>
<accession>A0A0C2CZX7</accession>
<protein>
    <recommendedName>
        <fullName evidence="3">HEAT repeat protein</fullName>
    </recommendedName>
</protein>
<dbReference type="Proteomes" id="UP000031599">
    <property type="component" value="Unassembled WGS sequence"/>
</dbReference>
<dbReference type="InterPro" id="IPR016024">
    <property type="entry name" value="ARM-type_fold"/>
</dbReference>
<gene>
    <name evidence="1" type="ORF">DB30_05860</name>
</gene>
<evidence type="ECO:0000313" key="2">
    <source>
        <dbReference type="Proteomes" id="UP000031599"/>
    </source>
</evidence>
<evidence type="ECO:0000313" key="1">
    <source>
        <dbReference type="EMBL" id="KIG15160.1"/>
    </source>
</evidence>
<evidence type="ECO:0008006" key="3">
    <source>
        <dbReference type="Google" id="ProtNLM"/>
    </source>
</evidence>